<evidence type="ECO:0000313" key="2">
    <source>
        <dbReference type="EMBL" id="KAA0160000.1"/>
    </source>
</evidence>
<feature type="compositionally biased region" description="Acidic residues" evidence="1">
    <location>
        <begin position="32"/>
        <end position="48"/>
    </location>
</feature>
<feature type="compositionally biased region" description="Low complexity" evidence="1">
    <location>
        <begin position="273"/>
        <end position="302"/>
    </location>
</feature>
<comment type="caution">
    <text evidence="2">The sequence shown here is derived from an EMBL/GenBank/DDBJ whole genome shotgun (WGS) entry which is preliminary data.</text>
</comment>
<protein>
    <submittedName>
        <fullName evidence="2">Uncharacterized protein</fullName>
    </submittedName>
</protein>
<feature type="compositionally biased region" description="Low complexity" evidence="1">
    <location>
        <begin position="249"/>
        <end position="261"/>
    </location>
</feature>
<reference evidence="2 3" key="1">
    <citation type="submission" date="2019-07" db="EMBL/GenBank/DDBJ databases">
        <title>Genomes of Cafeteria roenbergensis.</title>
        <authorList>
            <person name="Fischer M.G."/>
            <person name="Hackl T."/>
            <person name="Roman M."/>
        </authorList>
    </citation>
    <scope>NUCLEOTIDE SEQUENCE [LARGE SCALE GENOMIC DNA]</scope>
    <source>
        <strain evidence="2 3">RCC970-E3</strain>
    </source>
</reference>
<dbReference type="AlphaFoldDB" id="A0A5A8D6W6"/>
<accession>A0A5A8D6W6</accession>
<feature type="compositionally biased region" description="Low complexity" evidence="1">
    <location>
        <begin position="164"/>
        <end position="187"/>
    </location>
</feature>
<feature type="compositionally biased region" description="Polar residues" evidence="1">
    <location>
        <begin position="209"/>
        <end position="221"/>
    </location>
</feature>
<proteinExistence type="predicted"/>
<dbReference type="Proteomes" id="UP000324907">
    <property type="component" value="Unassembled WGS sequence"/>
</dbReference>
<organism evidence="2 3">
    <name type="scientific">Cafeteria roenbergensis</name>
    <name type="common">Marine flagellate</name>
    <dbReference type="NCBI Taxonomy" id="33653"/>
    <lineage>
        <taxon>Eukaryota</taxon>
        <taxon>Sar</taxon>
        <taxon>Stramenopiles</taxon>
        <taxon>Bigyra</taxon>
        <taxon>Opalozoa</taxon>
        <taxon>Bicosoecida</taxon>
        <taxon>Cafeteriaceae</taxon>
        <taxon>Cafeteria</taxon>
    </lineage>
</organism>
<feature type="region of interest" description="Disordered" evidence="1">
    <location>
        <begin position="29"/>
        <end position="55"/>
    </location>
</feature>
<evidence type="ECO:0000313" key="3">
    <source>
        <dbReference type="Proteomes" id="UP000324907"/>
    </source>
</evidence>
<sequence length="313" mass="31287">MAAAPASDGAEQTDVFIPNPDALAARLIGYLAEDDDDDDDGAGDEDGALGDGGSSVGFPLMSTVSRYTETSRVMTLDLSAAFPMSNVPVGDMRRTAYGYRSGELNDAGFDSARRRDNEAAMVLGADGKLVHVLEMGGRVDPFAPHPKRDAKTTSAATARERASKPAGPDGAPAGAGSPSATPGSVPSRRPLAVTSSQVGSSVRIIDDSAANSAKSRKSPASSVGLRTIAPAVSPEHRKPPIRVVGTGGSSSATTTVAVSARLGDRGGSDSGRQDTSGSLGSAVASGVGQTSLSLADATTSAACRDGSAGLAPA</sequence>
<feature type="region of interest" description="Disordered" evidence="1">
    <location>
        <begin position="138"/>
        <end position="313"/>
    </location>
</feature>
<evidence type="ECO:0000256" key="1">
    <source>
        <dbReference type="SAM" id="MobiDB-lite"/>
    </source>
</evidence>
<gene>
    <name evidence="2" type="ORF">FNF28_05580</name>
</gene>
<dbReference type="EMBL" id="VLTL01000116">
    <property type="protein sequence ID" value="KAA0160000.1"/>
    <property type="molecule type" value="Genomic_DNA"/>
</dbReference>
<name>A0A5A8D6W6_CAFRO</name>